<feature type="region of interest" description="Disordered" evidence="1">
    <location>
        <begin position="102"/>
        <end position="185"/>
    </location>
</feature>
<feature type="compositionally biased region" description="Basic residues" evidence="1">
    <location>
        <begin position="67"/>
        <end position="80"/>
    </location>
</feature>
<reference evidence="3" key="1">
    <citation type="journal article" date="2019" name="Int. J. Syst. Evol. Microbiol.">
        <title>The Global Catalogue of Microorganisms (GCM) 10K type strain sequencing project: providing services to taxonomists for standard genome sequencing and annotation.</title>
        <authorList>
            <consortium name="The Broad Institute Genomics Platform"/>
            <consortium name="The Broad Institute Genome Sequencing Center for Infectious Disease"/>
            <person name="Wu L."/>
            <person name="Ma J."/>
        </authorList>
    </citation>
    <scope>NUCLEOTIDE SEQUENCE [LARGE SCALE GENOMIC DNA]</scope>
    <source>
        <strain evidence="3">NBRC 106310</strain>
    </source>
</reference>
<feature type="compositionally biased region" description="Basic and acidic residues" evidence="1">
    <location>
        <begin position="102"/>
        <end position="151"/>
    </location>
</feature>
<dbReference type="EMBL" id="AP027728">
    <property type="protein sequence ID" value="BDZ39342.1"/>
    <property type="molecule type" value="Genomic_DNA"/>
</dbReference>
<feature type="region of interest" description="Disordered" evidence="1">
    <location>
        <begin position="377"/>
        <end position="400"/>
    </location>
</feature>
<feature type="region of interest" description="Disordered" evidence="1">
    <location>
        <begin position="1"/>
        <end position="80"/>
    </location>
</feature>
<proteinExistence type="predicted"/>
<feature type="compositionally biased region" description="Basic and acidic residues" evidence="1">
    <location>
        <begin position="22"/>
        <end position="66"/>
    </location>
</feature>
<evidence type="ECO:0000256" key="1">
    <source>
        <dbReference type="SAM" id="MobiDB-lite"/>
    </source>
</evidence>
<gene>
    <name evidence="2" type="ORF">GCM10025863_19560</name>
</gene>
<accession>A0ABM8FUH4</accession>
<name>A0ABM8FUH4_9MICO</name>
<sequence>MCPTGDEQEASEPNLRQSWRQAHPEAAAEGRRRYREAHAEERAAAHRAWRERNIERSRELNRESAKRQAHRRRQRLKKNAHAREWYAENREVALERGRRFREEHPDKVREYQRRYKDGHPERARRSGREYAQRHRDANADAIRERQREAAAARRKRNPNQHREWYEKNLEEQRARGREDQRRRRRLKALGLPPSRIHRLYAEERRAHDAAADEYFARRRSVAERGAIAAEAVDGFGLDVPKAVAIRRRVVLRDQVMPLERDPSAWRVSGDVPPEVIRWRRARDLQALKESHDRLVDKIRAERPQIYEHHRQRNEARLREEIRLDSIARELRGLPPYEVEQEVKSRLDDEVTRIVNQRLNAMRHRIVTRAEDIAKRRNTGWDAASPHQVAATGPDMGSWLR</sequence>
<dbReference type="Proteomes" id="UP001321543">
    <property type="component" value="Chromosome"/>
</dbReference>
<keyword evidence="3" id="KW-1185">Reference proteome</keyword>
<feature type="compositionally biased region" description="Acidic residues" evidence="1">
    <location>
        <begin position="1"/>
        <end position="10"/>
    </location>
</feature>
<feature type="compositionally biased region" description="Basic and acidic residues" evidence="1">
    <location>
        <begin position="160"/>
        <end position="181"/>
    </location>
</feature>
<evidence type="ECO:0000313" key="2">
    <source>
        <dbReference type="EMBL" id="BDZ39342.1"/>
    </source>
</evidence>
<evidence type="ECO:0000313" key="3">
    <source>
        <dbReference type="Proteomes" id="UP001321543"/>
    </source>
</evidence>
<organism evidence="2 3">
    <name type="scientific">Microbacterium suwonense</name>
    <dbReference type="NCBI Taxonomy" id="683047"/>
    <lineage>
        <taxon>Bacteria</taxon>
        <taxon>Bacillati</taxon>
        <taxon>Actinomycetota</taxon>
        <taxon>Actinomycetes</taxon>
        <taxon>Micrococcales</taxon>
        <taxon>Microbacteriaceae</taxon>
        <taxon>Microbacterium</taxon>
    </lineage>
</organism>
<dbReference type="RefSeq" id="WP_286299405.1">
    <property type="nucleotide sequence ID" value="NZ_AP027728.1"/>
</dbReference>
<protein>
    <submittedName>
        <fullName evidence="2">Uncharacterized protein</fullName>
    </submittedName>
</protein>